<dbReference type="Gene3D" id="1.10.490.50">
    <property type="entry name" value="Antibiotic binding domain of TipA-like multidrug resistance regulators"/>
    <property type="match status" value="1"/>
</dbReference>
<name>C8NHQ8_9LACT</name>
<dbReference type="Proteomes" id="UP000005926">
    <property type="component" value="Unassembled WGS sequence"/>
</dbReference>
<sequence>MIKKASEISGVSVRMLHHYDEIGLLSPQKSENGYRCYTEEDMACLQTILFYKYLGFPLKKIKSLMAKDDTELLTHLKRQLTLMQKENERLLTLMETLRKTIDYEERKITMSTKEKFNGFTYQDNQKYKQAAIDMYGKEVIEEAIEKQKGKEQELTDGFNEIFFAFSENMSKEMSVASKENVDLAEKLHKHICKYSFECPIDVFSNIGYGYVQNPEFKNNLDQFGDGTAQYICDAILEYVKEK</sequence>
<dbReference type="SUPFAM" id="SSF89082">
    <property type="entry name" value="Antibiotic binding domain of TipA-like multidrug resistance regulators"/>
    <property type="match status" value="1"/>
</dbReference>
<feature type="domain" description="HTH merR-type" evidence="6">
    <location>
        <begin position="1"/>
        <end position="67"/>
    </location>
</feature>
<evidence type="ECO:0000313" key="7">
    <source>
        <dbReference type="EMBL" id="EEW36721.1"/>
    </source>
</evidence>
<dbReference type="InterPro" id="IPR036244">
    <property type="entry name" value="TipA-like_antibiotic-bd"/>
</dbReference>
<dbReference type="eggNOG" id="COG0789">
    <property type="taxonomic scope" value="Bacteria"/>
</dbReference>
<keyword evidence="5" id="KW-0175">Coiled coil</keyword>
<dbReference type="SUPFAM" id="SSF46955">
    <property type="entry name" value="Putative DNA-binding domain"/>
    <property type="match status" value="1"/>
</dbReference>
<keyword evidence="2" id="KW-0238">DNA-binding</keyword>
<evidence type="ECO:0000256" key="3">
    <source>
        <dbReference type="ARBA" id="ARBA00023159"/>
    </source>
</evidence>
<dbReference type="Pfam" id="PF07739">
    <property type="entry name" value="TipAS"/>
    <property type="match status" value="1"/>
</dbReference>
<dbReference type="Pfam" id="PF13411">
    <property type="entry name" value="MerR_1"/>
    <property type="match status" value="1"/>
</dbReference>
<dbReference type="GO" id="GO:0003677">
    <property type="term" value="F:DNA binding"/>
    <property type="evidence" value="ECO:0007669"/>
    <property type="project" value="UniProtKB-KW"/>
</dbReference>
<keyword evidence="8" id="KW-1185">Reference proteome</keyword>
<dbReference type="AlphaFoldDB" id="C8NHQ8"/>
<proteinExistence type="predicted"/>
<reference evidence="7 8" key="1">
    <citation type="submission" date="2009-08" db="EMBL/GenBank/DDBJ databases">
        <authorList>
            <person name="Muzny D."/>
            <person name="Qin X."/>
            <person name="Deng J."/>
            <person name="Jiang H."/>
            <person name="Liu Y."/>
            <person name="Qu J."/>
            <person name="Song X.-Z."/>
            <person name="Zhang L."/>
            <person name="Thornton R."/>
            <person name="Coyle M."/>
            <person name="Francisco L."/>
            <person name="Jackson L."/>
            <person name="Javaid M."/>
            <person name="Korchina V."/>
            <person name="Kovar C."/>
            <person name="Mata R."/>
            <person name="Mathew T."/>
            <person name="Ngo R."/>
            <person name="Nguyen L."/>
            <person name="Nguyen N."/>
            <person name="Okwuonu G."/>
            <person name="Ongeri F."/>
            <person name="Pham C."/>
            <person name="Simmons D."/>
            <person name="Wilczek-Boney K."/>
            <person name="Hale W."/>
            <person name="Jakkamsetti A."/>
            <person name="Pham P."/>
            <person name="Ruth R."/>
            <person name="San Lucas F."/>
            <person name="Warren J."/>
            <person name="Zhang J."/>
            <person name="Zhao Z."/>
            <person name="Zhou C."/>
            <person name="Zhu D."/>
            <person name="Lee S."/>
            <person name="Bess C."/>
            <person name="Blankenburg K."/>
            <person name="Forbes L."/>
            <person name="Fu Q."/>
            <person name="Gubbala S."/>
            <person name="Hirani K."/>
            <person name="Jayaseelan J.C."/>
            <person name="Lara F."/>
            <person name="Munidasa M."/>
            <person name="Palculict T."/>
            <person name="Patil S."/>
            <person name="Pu L.-L."/>
            <person name="Saada N."/>
            <person name="Tang L."/>
            <person name="Weissenberger G."/>
            <person name="Zhu Y."/>
            <person name="Hemphill L."/>
            <person name="Shang Y."/>
            <person name="Youmans B."/>
            <person name="Ayvaz T."/>
            <person name="Ross M."/>
            <person name="Santibanez J."/>
            <person name="Aqrawi P."/>
            <person name="Gross S."/>
            <person name="Joshi V."/>
            <person name="Fowler G."/>
            <person name="Nazareth L."/>
            <person name="Reid J."/>
            <person name="Worley K."/>
            <person name="Petrosino J."/>
            <person name="Highlander S."/>
            <person name="Gibbs R."/>
        </authorList>
    </citation>
    <scope>NUCLEOTIDE SEQUENCE [LARGE SCALE GENOMIC DNA]</scope>
    <source>
        <strain evidence="7 8">ATCC 49175</strain>
    </source>
</reference>
<evidence type="ECO:0000256" key="5">
    <source>
        <dbReference type="SAM" id="Coils"/>
    </source>
</evidence>
<evidence type="ECO:0000256" key="2">
    <source>
        <dbReference type="ARBA" id="ARBA00023125"/>
    </source>
</evidence>
<protein>
    <submittedName>
        <fullName evidence="7">TipAS antibiotic-recognition domain protein</fullName>
    </submittedName>
</protein>
<dbReference type="EMBL" id="ACKZ01000021">
    <property type="protein sequence ID" value="EEW36721.1"/>
    <property type="molecule type" value="Genomic_DNA"/>
</dbReference>
<dbReference type="Gene3D" id="1.10.1660.10">
    <property type="match status" value="1"/>
</dbReference>
<dbReference type="InterPro" id="IPR000551">
    <property type="entry name" value="MerR-type_HTH_dom"/>
</dbReference>
<dbReference type="STRING" id="638301.HMPREF0444_1453"/>
<dbReference type="InterPro" id="IPR047057">
    <property type="entry name" value="MerR_fam"/>
</dbReference>
<dbReference type="SMART" id="SM00422">
    <property type="entry name" value="HTH_MERR"/>
    <property type="match status" value="1"/>
</dbReference>
<gene>
    <name evidence="7" type="ORF">HMPREF0444_1453</name>
</gene>
<evidence type="ECO:0000313" key="8">
    <source>
        <dbReference type="Proteomes" id="UP000005926"/>
    </source>
</evidence>
<dbReference type="PANTHER" id="PTHR30204:SF90">
    <property type="entry name" value="HTH-TYPE TRANSCRIPTIONAL ACTIVATOR MTA"/>
    <property type="match status" value="1"/>
</dbReference>
<comment type="caution">
    <text evidence="7">The sequence shown here is derived from an EMBL/GenBank/DDBJ whole genome shotgun (WGS) entry which is preliminary data.</text>
</comment>
<feature type="coiled-coil region" evidence="5">
    <location>
        <begin position="73"/>
        <end position="100"/>
    </location>
</feature>
<dbReference type="HOGENOM" id="CLU_060077_0_6_9"/>
<dbReference type="InterPro" id="IPR012925">
    <property type="entry name" value="TipAS_dom"/>
</dbReference>
<dbReference type="CDD" id="cd01106">
    <property type="entry name" value="HTH_TipAL-Mta"/>
    <property type="match status" value="1"/>
</dbReference>
<organism evidence="7 8">
    <name type="scientific">Granulicatella adiacens ATCC 49175</name>
    <dbReference type="NCBI Taxonomy" id="638301"/>
    <lineage>
        <taxon>Bacteria</taxon>
        <taxon>Bacillati</taxon>
        <taxon>Bacillota</taxon>
        <taxon>Bacilli</taxon>
        <taxon>Lactobacillales</taxon>
        <taxon>Carnobacteriaceae</taxon>
        <taxon>Granulicatella</taxon>
    </lineage>
</organism>
<keyword evidence="3" id="KW-0010">Activator</keyword>
<dbReference type="GO" id="GO:0003700">
    <property type="term" value="F:DNA-binding transcription factor activity"/>
    <property type="evidence" value="ECO:0007669"/>
    <property type="project" value="InterPro"/>
</dbReference>
<evidence type="ECO:0000256" key="1">
    <source>
        <dbReference type="ARBA" id="ARBA00023015"/>
    </source>
</evidence>
<keyword evidence="1" id="KW-0805">Transcription regulation</keyword>
<dbReference type="PROSITE" id="PS50937">
    <property type="entry name" value="HTH_MERR_2"/>
    <property type="match status" value="1"/>
</dbReference>
<dbReference type="PANTHER" id="PTHR30204">
    <property type="entry name" value="REDOX-CYCLING DRUG-SENSING TRANSCRIPTIONAL ACTIVATOR SOXR"/>
    <property type="match status" value="1"/>
</dbReference>
<keyword evidence="4" id="KW-0804">Transcription</keyword>
<evidence type="ECO:0000256" key="4">
    <source>
        <dbReference type="ARBA" id="ARBA00023163"/>
    </source>
</evidence>
<evidence type="ECO:0000259" key="6">
    <source>
        <dbReference type="PROSITE" id="PS50937"/>
    </source>
</evidence>
<dbReference type="InterPro" id="IPR009061">
    <property type="entry name" value="DNA-bd_dom_put_sf"/>
</dbReference>
<accession>C8NHQ8</accession>